<dbReference type="PATRIC" id="fig|1126211.3.peg.3123"/>
<evidence type="ECO:0000313" key="3">
    <source>
        <dbReference type="Proteomes" id="UP000002878"/>
    </source>
</evidence>
<organism evidence="2 3">
    <name type="scientific">Bacillus amyloliquefaciens (strain Y2)</name>
    <name type="common">Bacillus amyloliquefaciens subsp. plantarum (strain B9601-Y2)</name>
    <dbReference type="NCBI Taxonomy" id="1155777"/>
    <lineage>
        <taxon>Bacteria</taxon>
        <taxon>Bacillati</taxon>
        <taxon>Bacillota</taxon>
        <taxon>Bacilli</taxon>
        <taxon>Bacillales</taxon>
        <taxon>Bacillaceae</taxon>
        <taxon>Bacillus</taxon>
        <taxon>Bacillus amyloliquefaciens group</taxon>
    </lineage>
</organism>
<dbReference type="InterPro" id="IPR010852">
    <property type="entry name" value="ABATE"/>
</dbReference>
<evidence type="ECO:0000259" key="1">
    <source>
        <dbReference type="Pfam" id="PF11706"/>
    </source>
</evidence>
<dbReference type="PANTHER" id="PTHR35525:SF3">
    <property type="entry name" value="BLL6575 PROTEIN"/>
    <property type="match status" value="1"/>
</dbReference>
<reference evidence="2 3" key="1">
    <citation type="journal article" date="2012" name="J. Biotechnol.">
        <title>Genome sequence of the plant growth promoting strain Bacillus amyloliquefaciens subsp. plantarum B9601-Y2 and expression of mersacidin and other secondary metabolites.</title>
        <authorList>
            <person name="He P."/>
            <person name="Hao K."/>
            <person name="Blom J."/>
            <person name="Ruckert C."/>
            <person name="Vater J."/>
            <person name="Mao Z."/>
            <person name="Wu Y."/>
            <person name="Hou M."/>
            <person name="He P."/>
            <person name="He Y."/>
            <person name="Borriss R."/>
        </authorList>
    </citation>
    <scope>NUCLEOTIDE SEQUENCE [LARGE SCALE GENOMIC DNA]</scope>
    <source>
        <strain evidence="2">Y2</strain>
    </source>
</reference>
<feature type="domain" description="Zinc finger CGNR" evidence="1">
    <location>
        <begin position="156"/>
        <end position="193"/>
    </location>
</feature>
<dbReference type="Gene3D" id="1.10.3300.10">
    <property type="entry name" value="Jann2411-like domain"/>
    <property type="match status" value="1"/>
</dbReference>
<protein>
    <recommendedName>
        <fullName evidence="1">Zinc finger CGNR domain-containing protein</fullName>
    </recommendedName>
</protein>
<accession>I2C938</accession>
<name>I2C938_BACAY</name>
<dbReference type="EMBL" id="CP003332">
    <property type="protein sequence ID" value="AFJ63162.1"/>
    <property type="molecule type" value="Genomic_DNA"/>
</dbReference>
<evidence type="ECO:0000313" key="2">
    <source>
        <dbReference type="EMBL" id="AFJ63162.1"/>
    </source>
</evidence>
<dbReference type="SUPFAM" id="SSF160904">
    <property type="entry name" value="Jann2411-like"/>
    <property type="match status" value="1"/>
</dbReference>
<dbReference type="PANTHER" id="PTHR35525">
    <property type="entry name" value="BLL6575 PROTEIN"/>
    <property type="match status" value="1"/>
</dbReference>
<proteinExistence type="predicted"/>
<dbReference type="Pfam" id="PF11706">
    <property type="entry name" value="zf-CGNR"/>
    <property type="match status" value="1"/>
</dbReference>
<dbReference type="AlphaFoldDB" id="I2C938"/>
<dbReference type="KEGG" id="bqy:MUS_3278"/>
<sequence length="195" mass="22526">MFMTKKTNIKFPLVSNYLPLDLINTEVVSYGKRHNLIKSKEDLLEWLRLMGKGTPFFSQLTLKNAQDELSAVMVEKILKFRSILRENFEKIADGEEPGESFITFLEKKIESAPFSYKILDAKLARIPIGKIDDAIISLIAYEGLSLIYTKKIKLMKRCANEECVLLFLDNTGRRKWCSMKICGNREKVSRHLKKT</sequence>
<dbReference type="HOGENOM" id="CLU_087298_3_0_9"/>
<dbReference type="InterPro" id="IPR021005">
    <property type="entry name" value="Znf_CGNR"/>
</dbReference>
<gene>
    <name evidence="2" type="ORF">MUS_3278</name>
</gene>
<dbReference type="InterPro" id="IPR023286">
    <property type="entry name" value="ABATE_dom_sf"/>
</dbReference>
<dbReference type="Proteomes" id="UP000002878">
    <property type="component" value="Chromosome"/>
</dbReference>